<proteinExistence type="inferred from homology"/>
<dbReference type="STRING" id="669874.A0A1E4TQ09"/>
<sequence length="251" mass="29378">MARQNFVGLVISQGKMAKTVKVRVQQKSYNKKIHKELIKRKDYLVHDEGEICREGDLVRIEATRPLSPRKFFAVAEIKKNKGQQFAKYEEEAKNQVLQEENIKASFFLKRRKETSQQDIIKDLYQIQKLSLSSPERITFSENEINKVNELKLKYGITSWPPKEKLFDLNVEKLSQEIENLKLELNKIQKEVELDKKLMEIIENENKVEIILQKMGKQNTSDLKNSIKKNLCKKYLKSAQHSELIELGLTSN</sequence>
<dbReference type="Gene3D" id="2.40.50.140">
    <property type="entry name" value="Nucleic acid-binding proteins"/>
    <property type="match status" value="1"/>
</dbReference>
<accession>A0A1E4TQ09</accession>
<dbReference type="InterPro" id="IPR000266">
    <property type="entry name" value="Ribosomal_uS17"/>
</dbReference>
<gene>
    <name evidence="5" type="ORF">PACTADRAFT_51514</name>
</gene>
<dbReference type="Pfam" id="PF00366">
    <property type="entry name" value="Ribosomal_S17"/>
    <property type="match status" value="1"/>
</dbReference>
<feature type="coiled-coil region" evidence="4">
    <location>
        <begin position="163"/>
        <end position="204"/>
    </location>
</feature>
<keyword evidence="3" id="KW-0687">Ribonucleoprotein</keyword>
<dbReference type="Proteomes" id="UP000094236">
    <property type="component" value="Unassembled WGS sequence"/>
</dbReference>
<keyword evidence="6" id="KW-1185">Reference proteome</keyword>
<dbReference type="EMBL" id="KV454017">
    <property type="protein sequence ID" value="ODV93758.1"/>
    <property type="molecule type" value="Genomic_DNA"/>
</dbReference>
<keyword evidence="2" id="KW-0689">Ribosomal protein</keyword>
<dbReference type="PANTHER" id="PTHR10744">
    <property type="entry name" value="40S RIBOSOMAL PROTEIN S11 FAMILY MEMBER"/>
    <property type="match status" value="1"/>
</dbReference>
<evidence type="ECO:0000256" key="4">
    <source>
        <dbReference type="SAM" id="Coils"/>
    </source>
</evidence>
<dbReference type="CDD" id="cd00364">
    <property type="entry name" value="Ribosomal_uS17"/>
    <property type="match status" value="1"/>
</dbReference>
<dbReference type="PANTHER" id="PTHR10744:SF1">
    <property type="entry name" value="SMALL RIBOSOMAL SUBUNIT PROTEIN US17M"/>
    <property type="match status" value="1"/>
</dbReference>
<protein>
    <submittedName>
        <fullName evidence="5">Uncharacterized protein</fullName>
    </submittedName>
</protein>
<organism evidence="5 6">
    <name type="scientific">Pachysolen tannophilus NRRL Y-2460</name>
    <dbReference type="NCBI Taxonomy" id="669874"/>
    <lineage>
        <taxon>Eukaryota</taxon>
        <taxon>Fungi</taxon>
        <taxon>Dikarya</taxon>
        <taxon>Ascomycota</taxon>
        <taxon>Saccharomycotina</taxon>
        <taxon>Pichiomycetes</taxon>
        <taxon>Pachysolenaceae</taxon>
        <taxon>Pachysolen</taxon>
    </lineage>
</organism>
<evidence type="ECO:0000313" key="6">
    <source>
        <dbReference type="Proteomes" id="UP000094236"/>
    </source>
</evidence>
<dbReference type="InterPro" id="IPR012340">
    <property type="entry name" value="NA-bd_OB-fold"/>
</dbReference>
<comment type="similarity">
    <text evidence="1">Belongs to the universal ribosomal protein uS17 family.</text>
</comment>
<evidence type="ECO:0000313" key="5">
    <source>
        <dbReference type="EMBL" id="ODV93758.1"/>
    </source>
</evidence>
<dbReference type="GO" id="GO:0006412">
    <property type="term" value="P:translation"/>
    <property type="evidence" value="ECO:0007669"/>
    <property type="project" value="InterPro"/>
</dbReference>
<dbReference type="GO" id="GO:0003735">
    <property type="term" value="F:structural constituent of ribosome"/>
    <property type="evidence" value="ECO:0007669"/>
    <property type="project" value="EnsemblFungi"/>
</dbReference>
<dbReference type="SUPFAM" id="SSF50249">
    <property type="entry name" value="Nucleic acid-binding proteins"/>
    <property type="match status" value="1"/>
</dbReference>
<dbReference type="AlphaFoldDB" id="A0A1E4TQ09"/>
<evidence type="ECO:0000256" key="2">
    <source>
        <dbReference type="ARBA" id="ARBA00022980"/>
    </source>
</evidence>
<dbReference type="OrthoDB" id="274752at2759"/>
<dbReference type="GO" id="GO:0005763">
    <property type="term" value="C:mitochondrial small ribosomal subunit"/>
    <property type="evidence" value="ECO:0007669"/>
    <property type="project" value="EnsemblFungi"/>
</dbReference>
<evidence type="ECO:0000256" key="1">
    <source>
        <dbReference type="ARBA" id="ARBA00010254"/>
    </source>
</evidence>
<keyword evidence="4" id="KW-0175">Coiled coil</keyword>
<reference evidence="6" key="1">
    <citation type="submission" date="2016-05" db="EMBL/GenBank/DDBJ databases">
        <title>Comparative genomics of biotechnologically important yeasts.</title>
        <authorList>
            <consortium name="DOE Joint Genome Institute"/>
            <person name="Riley R."/>
            <person name="Haridas S."/>
            <person name="Wolfe K.H."/>
            <person name="Lopes M.R."/>
            <person name="Hittinger C.T."/>
            <person name="Goker M."/>
            <person name="Salamov A."/>
            <person name="Wisecaver J."/>
            <person name="Long T.M."/>
            <person name="Aerts A.L."/>
            <person name="Barry K."/>
            <person name="Choi C."/>
            <person name="Clum A."/>
            <person name="Coughlan A.Y."/>
            <person name="Deshpande S."/>
            <person name="Douglass A.P."/>
            <person name="Hanson S.J."/>
            <person name="Klenk H.-P."/>
            <person name="Labutti K."/>
            <person name="Lapidus A."/>
            <person name="Lindquist E."/>
            <person name="Lipzen A."/>
            <person name="Meier-Kolthoff J.P."/>
            <person name="Ohm R.A."/>
            <person name="Otillar R.P."/>
            <person name="Pangilinan J."/>
            <person name="Peng Y."/>
            <person name="Rokas A."/>
            <person name="Rosa C.A."/>
            <person name="Scheuner C."/>
            <person name="Sibirny A.A."/>
            <person name="Slot J.C."/>
            <person name="Stielow J.B."/>
            <person name="Sun H."/>
            <person name="Kurtzman C.P."/>
            <person name="Blackwell M."/>
            <person name="Grigoriev I.V."/>
            <person name="Jeffries T.W."/>
        </authorList>
    </citation>
    <scope>NUCLEOTIDE SEQUENCE [LARGE SCALE GENOMIC DNA]</scope>
    <source>
        <strain evidence="6">NRRL Y-2460</strain>
    </source>
</reference>
<name>A0A1E4TQ09_PACTA</name>
<evidence type="ECO:0000256" key="3">
    <source>
        <dbReference type="ARBA" id="ARBA00023274"/>
    </source>
</evidence>